<keyword evidence="2" id="KW-1185">Reference proteome</keyword>
<sequence length="107" mass="12408">MAYLDPRRPRSLNDSKRESFKMKEISKTLDDFEPDDMDIAIQESLCESYNFSLNPLEAAIEASKREAEMAEKIRQEISDPILLHTILMKLPGVDPYDEMFLEFCSSK</sequence>
<gene>
    <name evidence="1" type="ORF">TRFO_31457</name>
</gene>
<dbReference type="VEuPathDB" id="TrichDB:TRFO_31457"/>
<comment type="caution">
    <text evidence="1">The sequence shown here is derived from an EMBL/GenBank/DDBJ whole genome shotgun (WGS) entry which is preliminary data.</text>
</comment>
<name>A0A1J4JVW3_9EUKA</name>
<evidence type="ECO:0000313" key="1">
    <source>
        <dbReference type="EMBL" id="OHT01670.1"/>
    </source>
</evidence>
<dbReference type="GeneID" id="94842652"/>
<dbReference type="AlphaFoldDB" id="A0A1J4JVW3"/>
<dbReference type="EMBL" id="MLAK01000901">
    <property type="protein sequence ID" value="OHT01670.1"/>
    <property type="molecule type" value="Genomic_DNA"/>
</dbReference>
<reference evidence="1" key="1">
    <citation type="submission" date="2016-10" db="EMBL/GenBank/DDBJ databases">
        <authorList>
            <person name="Benchimol M."/>
            <person name="Almeida L.G."/>
            <person name="Vasconcelos A.T."/>
            <person name="Perreira-Neves A."/>
            <person name="Rosa I.A."/>
            <person name="Tasca T."/>
            <person name="Bogo M.R."/>
            <person name="de Souza W."/>
        </authorList>
    </citation>
    <scope>NUCLEOTIDE SEQUENCE [LARGE SCALE GENOMIC DNA]</scope>
    <source>
        <strain evidence="1">K</strain>
    </source>
</reference>
<protein>
    <submittedName>
        <fullName evidence="1">Uncharacterized protein</fullName>
    </submittedName>
</protein>
<organism evidence="1 2">
    <name type="scientific">Tritrichomonas foetus</name>
    <dbReference type="NCBI Taxonomy" id="1144522"/>
    <lineage>
        <taxon>Eukaryota</taxon>
        <taxon>Metamonada</taxon>
        <taxon>Parabasalia</taxon>
        <taxon>Tritrichomonadida</taxon>
        <taxon>Tritrichomonadidae</taxon>
        <taxon>Tritrichomonas</taxon>
    </lineage>
</organism>
<evidence type="ECO:0000313" key="2">
    <source>
        <dbReference type="Proteomes" id="UP000179807"/>
    </source>
</evidence>
<dbReference type="RefSeq" id="XP_068354806.1">
    <property type="nucleotide sequence ID" value="XM_068507948.1"/>
</dbReference>
<dbReference type="Proteomes" id="UP000179807">
    <property type="component" value="Unassembled WGS sequence"/>
</dbReference>
<accession>A0A1J4JVW3</accession>
<proteinExistence type="predicted"/>